<evidence type="ECO:0000313" key="8">
    <source>
        <dbReference type="EnsemblMetazoa" id="HelroP186060"/>
    </source>
</evidence>
<reference evidence="9" key="1">
    <citation type="submission" date="2012-12" db="EMBL/GenBank/DDBJ databases">
        <authorList>
            <person name="Hellsten U."/>
            <person name="Grimwood J."/>
            <person name="Chapman J.A."/>
            <person name="Shapiro H."/>
            <person name="Aerts A."/>
            <person name="Otillar R.P."/>
            <person name="Terry A.Y."/>
            <person name="Boore J.L."/>
            <person name="Simakov O."/>
            <person name="Marletaz F."/>
            <person name="Cho S.-J."/>
            <person name="Edsinger-Gonzales E."/>
            <person name="Havlak P."/>
            <person name="Kuo D.-H."/>
            <person name="Larsson T."/>
            <person name="Lv J."/>
            <person name="Arendt D."/>
            <person name="Savage R."/>
            <person name="Osoegawa K."/>
            <person name="de Jong P."/>
            <person name="Lindberg D.R."/>
            <person name="Seaver E.C."/>
            <person name="Weisblat D.A."/>
            <person name="Putnam N.H."/>
            <person name="Grigoriev I.V."/>
            <person name="Rokhsar D.S."/>
        </authorList>
    </citation>
    <scope>NUCLEOTIDE SEQUENCE</scope>
</reference>
<dbReference type="Pfam" id="PF00795">
    <property type="entry name" value="CN_hydrolase"/>
    <property type="match status" value="1"/>
</dbReference>
<sequence length="281" mass="31180">MAAQKLRLALIQFTVGSDKAANLNKICSLVKQTCLDHKPNIVALPECCNSPFGHEYFNEYAESIVDGPSVKMFSSVAKENKIFLVAGSVPEKGNDGKLFNTTTVFNPDGNHISTFRKVHLFDIDVKGKFSFQESKTLTAGDSLATFSAYGWKIGLGICYDIRFAEMAQLYSRAGCKLLIYPAAFSMATGPYHWEILTRGRALDNQCYVAAVSPSRCLTASFVAYGHSIVVNPWGEIVTKADETDKTIVADIDLNYLEEVRETIPISKQKKTEVFEKFQKEI</sequence>
<dbReference type="EC" id="3.5.1.3" evidence="3"/>
<reference evidence="8" key="3">
    <citation type="submission" date="2015-06" db="UniProtKB">
        <authorList>
            <consortium name="EnsemblMetazoa"/>
        </authorList>
    </citation>
    <scope>IDENTIFICATION</scope>
</reference>
<dbReference type="eggNOG" id="KOG0806">
    <property type="taxonomic scope" value="Eukaryota"/>
</dbReference>
<dbReference type="InterPro" id="IPR045254">
    <property type="entry name" value="Nit1/2_C-N_Hydrolase"/>
</dbReference>
<dbReference type="GeneID" id="20210417"/>
<dbReference type="AlphaFoldDB" id="T1FNM0"/>
<dbReference type="EMBL" id="KB097587">
    <property type="protein sequence ID" value="ESN93857.1"/>
    <property type="molecule type" value="Genomic_DNA"/>
</dbReference>
<dbReference type="InterPro" id="IPR036526">
    <property type="entry name" value="C-N_Hydrolase_sf"/>
</dbReference>
<evidence type="ECO:0000256" key="5">
    <source>
        <dbReference type="ARBA" id="ARBA00048745"/>
    </source>
</evidence>
<dbReference type="Proteomes" id="UP000015101">
    <property type="component" value="Unassembled WGS sequence"/>
</dbReference>
<dbReference type="GO" id="GO:0006107">
    <property type="term" value="P:oxaloacetate metabolic process"/>
    <property type="evidence" value="ECO:0000318"/>
    <property type="project" value="GO_Central"/>
</dbReference>
<dbReference type="STRING" id="6412.T1FNM0"/>
<evidence type="ECO:0000256" key="1">
    <source>
        <dbReference type="ARBA" id="ARBA00022801"/>
    </source>
</evidence>
<gene>
    <name evidence="8" type="primary">20210417</name>
    <name evidence="7" type="ORF">HELRODRAFT_186060</name>
</gene>
<dbReference type="FunFam" id="3.60.110.10:FF:000023">
    <property type="entry name" value="Related to NIT3-nitrilase"/>
    <property type="match status" value="1"/>
</dbReference>
<evidence type="ECO:0000313" key="7">
    <source>
        <dbReference type="EMBL" id="ESN93857.1"/>
    </source>
</evidence>
<dbReference type="PROSITE" id="PS50263">
    <property type="entry name" value="CN_HYDROLASE"/>
    <property type="match status" value="1"/>
</dbReference>
<evidence type="ECO:0000256" key="2">
    <source>
        <dbReference type="ARBA" id="ARBA00036637"/>
    </source>
</evidence>
<keyword evidence="1" id="KW-0378">Hydrolase</keyword>
<comment type="catalytic activity">
    <reaction evidence="2">
        <text>2-oxoglutaramate + H2O = 2-oxoglutarate + NH4(+)</text>
        <dbReference type="Rhea" id="RHEA:32963"/>
        <dbReference type="ChEBI" id="CHEBI:15377"/>
        <dbReference type="ChEBI" id="CHEBI:16769"/>
        <dbReference type="ChEBI" id="CHEBI:16810"/>
        <dbReference type="ChEBI" id="CHEBI:28938"/>
        <dbReference type="EC" id="3.5.1.3"/>
    </reaction>
    <physiologicalReaction direction="left-to-right" evidence="2">
        <dbReference type="Rhea" id="RHEA:32964"/>
    </physiologicalReaction>
</comment>
<dbReference type="RefSeq" id="XP_009028063.1">
    <property type="nucleotide sequence ID" value="XM_009029815.1"/>
</dbReference>
<feature type="domain" description="CN hydrolase" evidence="6">
    <location>
        <begin position="6"/>
        <end position="253"/>
    </location>
</feature>
<dbReference type="CDD" id="cd07572">
    <property type="entry name" value="nit"/>
    <property type="match status" value="1"/>
</dbReference>
<evidence type="ECO:0000256" key="3">
    <source>
        <dbReference type="ARBA" id="ARBA00039118"/>
    </source>
</evidence>
<dbReference type="GO" id="GO:0006528">
    <property type="term" value="P:asparagine metabolic process"/>
    <property type="evidence" value="ECO:0000318"/>
    <property type="project" value="GO_Central"/>
</dbReference>
<accession>T1FNM0</accession>
<dbReference type="GO" id="GO:0050152">
    <property type="term" value="F:omega-amidase activity"/>
    <property type="evidence" value="ECO:0000318"/>
    <property type="project" value="GO_Central"/>
</dbReference>
<organism evidence="8 9">
    <name type="scientific">Helobdella robusta</name>
    <name type="common">Californian leech</name>
    <dbReference type="NCBI Taxonomy" id="6412"/>
    <lineage>
        <taxon>Eukaryota</taxon>
        <taxon>Metazoa</taxon>
        <taxon>Spiralia</taxon>
        <taxon>Lophotrochozoa</taxon>
        <taxon>Annelida</taxon>
        <taxon>Clitellata</taxon>
        <taxon>Hirudinea</taxon>
        <taxon>Rhynchobdellida</taxon>
        <taxon>Glossiphoniidae</taxon>
        <taxon>Helobdella</taxon>
    </lineage>
</organism>
<dbReference type="HOGENOM" id="CLU_030130_1_0_1"/>
<dbReference type="FunCoup" id="T1FNM0">
    <property type="interactions" value="944"/>
</dbReference>
<name>T1FNM0_HELRO</name>
<dbReference type="SUPFAM" id="SSF56317">
    <property type="entry name" value="Carbon-nitrogen hydrolase"/>
    <property type="match status" value="1"/>
</dbReference>
<evidence type="ECO:0000259" key="6">
    <source>
        <dbReference type="PROSITE" id="PS50263"/>
    </source>
</evidence>
<dbReference type="OMA" id="MQSKPYA"/>
<dbReference type="EMBL" id="AMQM01007228">
    <property type="status" value="NOT_ANNOTATED_CDS"/>
    <property type="molecule type" value="Genomic_DNA"/>
</dbReference>
<protein>
    <recommendedName>
        <fullName evidence="3">omega-amidase</fullName>
        <ecNumber evidence="3">3.5.1.3</ecNumber>
    </recommendedName>
    <alternativeName>
        <fullName evidence="4">Nitrilase homolog 2</fullName>
    </alternativeName>
</protein>
<dbReference type="CTD" id="20210417"/>
<keyword evidence="9" id="KW-1185">Reference proteome</keyword>
<dbReference type="Gene3D" id="3.60.110.10">
    <property type="entry name" value="Carbon-nitrogen hydrolase"/>
    <property type="match status" value="1"/>
</dbReference>
<reference evidence="7 9" key="2">
    <citation type="journal article" date="2013" name="Nature">
        <title>Insights into bilaterian evolution from three spiralian genomes.</title>
        <authorList>
            <person name="Simakov O."/>
            <person name="Marletaz F."/>
            <person name="Cho S.J."/>
            <person name="Edsinger-Gonzales E."/>
            <person name="Havlak P."/>
            <person name="Hellsten U."/>
            <person name="Kuo D.H."/>
            <person name="Larsson T."/>
            <person name="Lv J."/>
            <person name="Arendt D."/>
            <person name="Savage R."/>
            <person name="Osoegawa K."/>
            <person name="de Jong P."/>
            <person name="Grimwood J."/>
            <person name="Chapman J.A."/>
            <person name="Shapiro H."/>
            <person name="Aerts A."/>
            <person name="Otillar R.P."/>
            <person name="Terry A.Y."/>
            <person name="Boore J.L."/>
            <person name="Grigoriev I.V."/>
            <person name="Lindberg D.R."/>
            <person name="Seaver E.C."/>
            <person name="Weisblat D.A."/>
            <person name="Putnam N.H."/>
            <person name="Rokhsar D.S."/>
        </authorList>
    </citation>
    <scope>NUCLEOTIDE SEQUENCE</scope>
</reference>
<dbReference type="GO" id="GO:0006541">
    <property type="term" value="P:glutamine metabolic process"/>
    <property type="evidence" value="ECO:0000318"/>
    <property type="project" value="GO_Central"/>
</dbReference>
<evidence type="ECO:0000256" key="4">
    <source>
        <dbReference type="ARBA" id="ARBA00041576"/>
    </source>
</evidence>
<dbReference type="KEGG" id="hro:HELRODRAFT_186060"/>
<evidence type="ECO:0000313" key="9">
    <source>
        <dbReference type="Proteomes" id="UP000015101"/>
    </source>
</evidence>
<dbReference type="InterPro" id="IPR003010">
    <property type="entry name" value="C-N_Hydrolase"/>
</dbReference>
<dbReference type="InParanoid" id="T1FNM0"/>
<proteinExistence type="predicted"/>
<dbReference type="EnsemblMetazoa" id="HelroT186060">
    <property type="protein sequence ID" value="HelroP186060"/>
    <property type="gene ID" value="HelroG186060"/>
</dbReference>
<dbReference type="PANTHER" id="PTHR23088:SF30">
    <property type="entry name" value="OMEGA-AMIDASE NIT2"/>
    <property type="match status" value="1"/>
</dbReference>
<dbReference type="PANTHER" id="PTHR23088">
    <property type="entry name" value="NITRILASE-RELATED"/>
    <property type="match status" value="1"/>
</dbReference>
<dbReference type="OrthoDB" id="10250282at2759"/>
<comment type="catalytic activity">
    <reaction evidence="5">
        <text>2-oxosuccinamate + H2O = oxaloacetate + NH4(+)</text>
        <dbReference type="Rhea" id="RHEA:59412"/>
        <dbReference type="ChEBI" id="CHEBI:15377"/>
        <dbReference type="ChEBI" id="CHEBI:16452"/>
        <dbReference type="ChEBI" id="CHEBI:28938"/>
        <dbReference type="ChEBI" id="CHEBI:57735"/>
        <dbReference type="EC" id="3.5.1.3"/>
    </reaction>
    <physiologicalReaction direction="left-to-right" evidence="5">
        <dbReference type="Rhea" id="RHEA:59413"/>
    </physiologicalReaction>
</comment>